<dbReference type="Gene3D" id="3.40.630.30">
    <property type="match status" value="1"/>
</dbReference>
<dbReference type="Pfam" id="PF14542">
    <property type="entry name" value="Acetyltransf_CG"/>
    <property type="match status" value="1"/>
</dbReference>
<dbReference type="InterPro" id="IPR031165">
    <property type="entry name" value="GNAT_YJDJ"/>
</dbReference>
<protein>
    <recommendedName>
        <fullName evidence="1">N-acetyltransferase domain-containing protein</fullName>
    </recommendedName>
</protein>
<proteinExistence type="predicted"/>
<name>A0A7S8IYC7_9BACT</name>
<evidence type="ECO:0000313" key="3">
    <source>
        <dbReference type="Proteomes" id="UP000593737"/>
    </source>
</evidence>
<feature type="domain" description="N-acetyltransferase" evidence="1">
    <location>
        <begin position="8"/>
        <end position="93"/>
    </location>
</feature>
<reference evidence="2 3" key="1">
    <citation type="journal article" date="2020" name="ISME J.">
        <title>Enrichment and physiological characterization of a novel comammox Nitrospira indicates ammonium inhibition of complete nitrification.</title>
        <authorList>
            <person name="Sakoula D."/>
            <person name="Koch H."/>
            <person name="Frank J."/>
            <person name="Jetten M.S.M."/>
            <person name="van Kessel M.A.H.J."/>
            <person name="Lucker S."/>
        </authorList>
    </citation>
    <scope>NUCLEOTIDE SEQUENCE [LARGE SCALE GENOMIC DNA]</scope>
    <source>
        <strain evidence="2">Comreactor17</strain>
    </source>
</reference>
<dbReference type="InterPro" id="IPR016181">
    <property type="entry name" value="Acyl_CoA_acyltransferase"/>
</dbReference>
<evidence type="ECO:0000259" key="1">
    <source>
        <dbReference type="PROSITE" id="PS51729"/>
    </source>
</evidence>
<dbReference type="Proteomes" id="UP000593737">
    <property type="component" value="Chromosome"/>
</dbReference>
<dbReference type="PANTHER" id="PTHR31435:SF9">
    <property type="entry name" value="PROTEIN NATD1"/>
    <property type="match status" value="1"/>
</dbReference>
<organism evidence="2 3">
    <name type="scientific">Candidatus Nitrospira kreftii</name>
    <dbReference type="NCBI Taxonomy" id="2652173"/>
    <lineage>
        <taxon>Bacteria</taxon>
        <taxon>Pseudomonadati</taxon>
        <taxon>Nitrospirota</taxon>
        <taxon>Nitrospiria</taxon>
        <taxon>Nitrospirales</taxon>
        <taxon>Nitrospiraceae</taxon>
        <taxon>Nitrospira</taxon>
    </lineage>
</organism>
<dbReference type="EMBL" id="CP047423">
    <property type="protein sequence ID" value="QPD03046.1"/>
    <property type="molecule type" value="Genomic_DNA"/>
</dbReference>
<sequence>MTAHNQVTYNKAKQRYEMPFGNLVVYASVRKDKDTLYIDYVFAPQDLRGKGSAGEFMSKLMDVVRTENLKVVPICTYAARWLGQHSKYQDLISGEYRSCSSWTIRSPARHKGSTNPPYRAIG</sequence>
<evidence type="ECO:0000313" key="2">
    <source>
        <dbReference type="EMBL" id="QPD03046.1"/>
    </source>
</evidence>
<dbReference type="PANTHER" id="PTHR31435">
    <property type="entry name" value="PROTEIN NATD1"/>
    <property type="match status" value="1"/>
</dbReference>
<accession>A0A7S8IYC7</accession>
<dbReference type="SUPFAM" id="SSF55729">
    <property type="entry name" value="Acyl-CoA N-acyltransferases (Nat)"/>
    <property type="match status" value="1"/>
</dbReference>
<dbReference type="PROSITE" id="PS51729">
    <property type="entry name" value="GNAT_YJDJ"/>
    <property type="match status" value="1"/>
</dbReference>
<gene>
    <name evidence="2" type="ORF">Nkreftii_000820</name>
</gene>
<dbReference type="KEGG" id="nkf:Nkreftii_000820"/>
<dbReference type="AlphaFoldDB" id="A0A7S8IYC7"/>
<dbReference type="InterPro" id="IPR045057">
    <property type="entry name" value="Gcn5-rel_NAT"/>
</dbReference>